<sequence length="53" mass="5990">VEILKILALIPPRLIFTVYATQRQTKLSSTIYATIRETMHDESGRLDRAACGQ</sequence>
<dbReference type="Proteomes" id="UP001177670">
    <property type="component" value="Unassembled WGS sequence"/>
</dbReference>
<keyword evidence="2" id="KW-1185">Reference proteome</keyword>
<reference evidence="1" key="1">
    <citation type="submission" date="2021-10" db="EMBL/GenBank/DDBJ databases">
        <title>Melipona bicolor Genome sequencing and assembly.</title>
        <authorList>
            <person name="Araujo N.S."/>
            <person name="Arias M.C."/>
        </authorList>
    </citation>
    <scope>NUCLEOTIDE SEQUENCE</scope>
    <source>
        <strain evidence="1">USP_2M_L1-L4_2017</strain>
        <tissue evidence="1">Whole body</tissue>
    </source>
</reference>
<feature type="non-terminal residue" evidence="1">
    <location>
        <position position="1"/>
    </location>
</feature>
<dbReference type="EMBL" id="JAHYIQ010000035">
    <property type="protein sequence ID" value="KAK1119726.1"/>
    <property type="molecule type" value="Genomic_DNA"/>
</dbReference>
<evidence type="ECO:0000313" key="1">
    <source>
        <dbReference type="EMBL" id="KAK1119726.1"/>
    </source>
</evidence>
<proteinExistence type="predicted"/>
<accession>A0AA40FII7</accession>
<name>A0AA40FII7_9HYME</name>
<gene>
    <name evidence="1" type="ORF">K0M31_013142</name>
</gene>
<protein>
    <submittedName>
        <fullName evidence="1">Uncharacterized protein</fullName>
    </submittedName>
</protein>
<comment type="caution">
    <text evidence="1">The sequence shown here is derived from an EMBL/GenBank/DDBJ whole genome shotgun (WGS) entry which is preliminary data.</text>
</comment>
<organism evidence="1 2">
    <name type="scientific">Melipona bicolor</name>
    <dbReference type="NCBI Taxonomy" id="60889"/>
    <lineage>
        <taxon>Eukaryota</taxon>
        <taxon>Metazoa</taxon>
        <taxon>Ecdysozoa</taxon>
        <taxon>Arthropoda</taxon>
        <taxon>Hexapoda</taxon>
        <taxon>Insecta</taxon>
        <taxon>Pterygota</taxon>
        <taxon>Neoptera</taxon>
        <taxon>Endopterygota</taxon>
        <taxon>Hymenoptera</taxon>
        <taxon>Apocrita</taxon>
        <taxon>Aculeata</taxon>
        <taxon>Apoidea</taxon>
        <taxon>Anthophila</taxon>
        <taxon>Apidae</taxon>
        <taxon>Melipona</taxon>
    </lineage>
</organism>
<dbReference type="AlphaFoldDB" id="A0AA40FII7"/>
<evidence type="ECO:0000313" key="2">
    <source>
        <dbReference type="Proteomes" id="UP001177670"/>
    </source>
</evidence>